<evidence type="ECO:0000256" key="2">
    <source>
        <dbReference type="ARBA" id="ARBA00008149"/>
    </source>
</evidence>
<dbReference type="GO" id="GO:0005576">
    <property type="term" value="C:extracellular region"/>
    <property type="evidence" value="ECO:0007669"/>
    <property type="project" value="TreeGrafter"/>
</dbReference>
<evidence type="ECO:0000256" key="6">
    <source>
        <dbReference type="ARBA" id="ARBA00022801"/>
    </source>
</evidence>
<dbReference type="Pfam" id="PF05108">
    <property type="entry name" value="T7SS_ESX1_EccB"/>
    <property type="match status" value="1"/>
</dbReference>
<dbReference type="GO" id="GO:0005524">
    <property type="term" value="F:ATP binding"/>
    <property type="evidence" value="ECO:0007669"/>
    <property type="project" value="UniProtKB-KW"/>
</dbReference>
<evidence type="ECO:0000256" key="7">
    <source>
        <dbReference type="ARBA" id="ARBA00022840"/>
    </source>
</evidence>
<dbReference type="Gene3D" id="2.40.50.910">
    <property type="entry name" value="Type VII secretion system EccB, repeat 3 domain"/>
    <property type="match status" value="1"/>
</dbReference>
<dbReference type="Gene3D" id="3.30.2390.20">
    <property type="entry name" value="Type VII secretion system EccB, repeat 1 domain"/>
    <property type="match status" value="1"/>
</dbReference>
<evidence type="ECO:0000313" key="13">
    <source>
        <dbReference type="Proteomes" id="UP000242444"/>
    </source>
</evidence>
<dbReference type="OrthoDB" id="3847604at2"/>
<dbReference type="RefSeq" id="WP_094860689.1">
    <property type="nucleotide sequence ID" value="NZ_NKYE01000001.1"/>
</dbReference>
<feature type="region of interest" description="Disordered" evidence="10">
    <location>
        <begin position="519"/>
        <end position="540"/>
    </location>
</feature>
<evidence type="ECO:0000256" key="9">
    <source>
        <dbReference type="ARBA" id="ARBA00023136"/>
    </source>
</evidence>
<dbReference type="NCBIfam" id="TIGR03919">
    <property type="entry name" value="T7SS_EccB"/>
    <property type="match status" value="1"/>
</dbReference>
<evidence type="ECO:0000256" key="8">
    <source>
        <dbReference type="ARBA" id="ARBA00022989"/>
    </source>
</evidence>
<dbReference type="InterPro" id="IPR044857">
    <property type="entry name" value="T7SS_EccB_R1"/>
</dbReference>
<sequence>MPSTPTTKSQVQAYQFVLRRMQSALVRRDAVMLHDPMRTHSRATIVGVVLGALGMLAFVIVGFFSPKPKPPTDGGIIVAKESGAVYLMSANPQALTPVFNLASARLLHMAQAQQGAQGGQAPAAGSAPPETRVIPEEQLKDIPRLQKMGIPDAPEMLPGKDKQISPNWAVCDEIQLDSSLNEGAAIQRAQRETTVLGGVPDLGPELPREQGLLVTADNDESYLVYRLADNPNRSSSETVKAKVDLGNNAVRSALELSGNPERTVSTGLLDTIREVPDLEAPDVAGKGEPNSLGLNQLNVGEVFSVSRAGETVPDFWLIHKDGIQKVSASVADLVRFDRQRGAEVPKISPDRLAEIRTIEPPEGADIDEYPPMIPEILSPLQAPVTCLGWKVVGEGENRDGETTLHVGPSMPGPKNGPDGKLRSLDIGQANPDGSKVDKFYMQPGLGAVVRSATGKDTFDSGLIYVISDRGLRYGIPDVATAQGLGLTDMQPAHDPIVRLLPTGSELTTSEVLRTYDRVPIDPNAGTFPTEQPQAANPGGG</sequence>
<feature type="transmembrane region" description="Helical" evidence="11">
    <location>
        <begin position="43"/>
        <end position="64"/>
    </location>
</feature>
<keyword evidence="9 11" id="KW-0472">Membrane</keyword>
<dbReference type="PANTHER" id="PTHR40765">
    <property type="entry name" value="ESX-2 SECRETION SYSTEM ATPASE ECCB2"/>
    <property type="match status" value="1"/>
</dbReference>
<comment type="caution">
    <text evidence="12">The sequence shown here is derived from an EMBL/GenBank/DDBJ whole genome shotgun (WGS) entry which is preliminary data.</text>
</comment>
<keyword evidence="5" id="KW-0547">Nucleotide-binding</keyword>
<dbReference type="InterPro" id="IPR042485">
    <property type="entry name" value="T7SS_EccB_R3"/>
</dbReference>
<evidence type="ECO:0000256" key="5">
    <source>
        <dbReference type="ARBA" id="ARBA00022741"/>
    </source>
</evidence>
<comment type="subcellular location">
    <subcellularLocation>
        <location evidence="1">Cell membrane</location>
        <topology evidence="1">Single-pass membrane protein</topology>
    </subcellularLocation>
</comment>
<dbReference type="GO" id="GO:0005886">
    <property type="term" value="C:plasma membrane"/>
    <property type="evidence" value="ECO:0007669"/>
    <property type="project" value="UniProtKB-SubCell"/>
</dbReference>
<dbReference type="GO" id="GO:0016787">
    <property type="term" value="F:hydrolase activity"/>
    <property type="evidence" value="ECO:0007669"/>
    <property type="project" value="UniProtKB-KW"/>
</dbReference>
<organism evidence="12 13">
    <name type="scientific">Amycolatopsis antarctica</name>
    <dbReference type="NCBI Taxonomy" id="1854586"/>
    <lineage>
        <taxon>Bacteria</taxon>
        <taxon>Bacillati</taxon>
        <taxon>Actinomycetota</taxon>
        <taxon>Actinomycetes</taxon>
        <taxon>Pseudonocardiales</taxon>
        <taxon>Pseudonocardiaceae</taxon>
        <taxon>Amycolatopsis</taxon>
    </lineage>
</organism>
<dbReference type="AlphaFoldDB" id="A0A263DA88"/>
<keyword evidence="6" id="KW-0378">Hydrolase</keyword>
<dbReference type="InterPro" id="IPR007795">
    <property type="entry name" value="T7SS_EccB"/>
</dbReference>
<proteinExistence type="inferred from homology"/>
<name>A0A263DA88_9PSEU</name>
<evidence type="ECO:0000313" key="12">
    <source>
        <dbReference type="EMBL" id="OZM74908.1"/>
    </source>
</evidence>
<evidence type="ECO:0000256" key="10">
    <source>
        <dbReference type="SAM" id="MobiDB-lite"/>
    </source>
</evidence>
<keyword evidence="4 11" id="KW-0812">Transmembrane</keyword>
<evidence type="ECO:0000256" key="3">
    <source>
        <dbReference type="ARBA" id="ARBA00022475"/>
    </source>
</evidence>
<protein>
    <submittedName>
        <fullName evidence="12">Type VII secretion protein EccB</fullName>
    </submittedName>
</protein>
<keyword evidence="13" id="KW-1185">Reference proteome</keyword>
<dbReference type="EMBL" id="NKYE01000001">
    <property type="protein sequence ID" value="OZM74908.1"/>
    <property type="molecule type" value="Genomic_DNA"/>
</dbReference>
<keyword evidence="3" id="KW-1003">Cell membrane</keyword>
<dbReference type="PANTHER" id="PTHR40765:SF2">
    <property type="entry name" value="ESX-2 SECRETION SYSTEM ATPASE ECCB2"/>
    <property type="match status" value="1"/>
</dbReference>
<evidence type="ECO:0000256" key="1">
    <source>
        <dbReference type="ARBA" id="ARBA00004162"/>
    </source>
</evidence>
<evidence type="ECO:0000256" key="11">
    <source>
        <dbReference type="SAM" id="Phobius"/>
    </source>
</evidence>
<dbReference type="InParanoid" id="A0A263DA88"/>
<dbReference type="Proteomes" id="UP000242444">
    <property type="component" value="Unassembled WGS sequence"/>
</dbReference>
<evidence type="ECO:0000256" key="4">
    <source>
        <dbReference type="ARBA" id="ARBA00022692"/>
    </source>
</evidence>
<reference evidence="12 13" key="1">
    <citation type="submission" date="2017-07" db="EMBL/GenBank/DDBJ databases">
        <title>Amycolatopsis antarcticus sp. nov., isolated from the surface of an Antarcticus brown macroalga.</title>
        <authorList>
            <person name="Wang J."/>
            <person name="Leiva S."/>
            <person name="Huang J."/>
            <person name="Huang Y."/>
        </authorList>
    </citation>
    <scope>NUCLEOTIDE SEQUENCE [LARGE SCALE GENOMIC DNA]</scope>
    <source>
        <strain evidence="12 13">AU-G6</strain>
    </source>
</reference>
<keyword evidence="7" id="KW-0067">ATP-binding</keyword>
<comment type="similarity">
    <text evidence="2">Belongs to the EccB family.</text>
</comment>
<gene>
    <name evidence="12" type="primary">eccB</name>
    <name evidence="12" type="ORF">CFN78_01455</name>
</gene>
<keyword evidence="8 11" id="KW-1133">Transmembrane helix</keyword>
<accession>A0A263DA88</accession>